<dbReference type="InterPro" id="IPR032828">
    <property type="entry name" value="PolyA_RNA-bd"/>
</dbReference>
<evidence type="ECO:0000259" key="2">
    <source>
        <dbReference type="Pfam" id="PF12627"/>
    </source>
</evidence>
<feature type="compositionally biased region" description="Low complexity" evidence="1">
    <location>
        <begin position="244"/>
        <end position="262"/>
    </location>
</feature>
<keyword evidence="4" id="KW-1185">Reference proteome</keyword>
<feature type="compositionally biased region" description="Acidic residues" evidence="1">
    <location>
        <begin position="132"/>
        <end position="147"/>
    </location>
</feature>
<dbReference type="InterPro" id="IPR052191">
    <property type="entry name" value="tRNA_ntf/polyA_polymerase_I"/>
</dbReference>
<accession>A0A388K2G9</accession>
<dbReference type="AlphaFoldDB" id="A0A388K2G9"/>
<sequence length="339" mass="36287">MLELNTLMAYGSAEPSVRLLWRYRLLEMLLPFHASYFSRLNFKRQARRSNFALDLLRTLDQVNSPDRPCHGALWVALAAFHLAAAELSPRTVVMAAAALACGDRKGLHDAARRARIVYERIETEARKARENMEEDADAAAINEESEDSNSSVGAVSRPEEAGTASLKNAEQSQKKDFEDEIIDKAAGNKTSSKSGAAAKSVEASAQKAAGGGGAVSRPEEAGAASLKNAEQSQKTDCEDEIIDKAAGNKKTASKSGAAAKPAETSAQKVAGSLKQIAREARALGGESLSALRKMTDASLTANEIFALTGLKAHGQVKHWIVCRQSDIASQPRSPRQRGL</sequence>
<protein>
    <recommendedName>
        <fullName evidence="2">tRNA nucleotidyltransferase/poly(A) polymerase RNA and SrmB- binding domain-containing protein</fullName>
    </recommendedName>
</protein>
<dbReference type="PANTHER" id="PTHR43051:SF1">
    <property type="entry name" value="POLYNUCLEOTIDE ADENYLYLTRANSFERASE FAMILY PROTEIN"/>
    <property type="match status" value="1"/>
</dbReference>
<feature type="domain" description="tRNA nucleotidyltransferase/poly(A) polymerase RNA and SrmB- binding" evidence="2">
    <location>
        <begin position="3"/>
        <end position="35"/>
    </location>
</feature>
<reference evidence="3 4" key="1">
    <citation type="journal article" date="2018" name="Cell">
        <title>The Chara Genome: Secondary Complexity and Implications for Plant Terrestrialization.</title>
        <authorList>
            <person name="Nishiyama T."/>
            <person name="Sakayama H."/>
            <person name="Vries J.D."/>
            <person name="Buschmann H."/>
            <person name="Saint-Marcoux D."/>
            <person name="Ullrich K.K."/>
            <person name="Haas F.B."/>
            <person name="Vanderstraeten L."/>
            <person name="Becker D."/>
            <person name="Lang D."/>
            <person name="Vosolsobe S."/>
            <person name="Rombauts S."/>
            <person name="Wilhelmsson P.K.I."/>
            <person name="Janitza P."/>
            <person name="Kern R."/>
            <person name="Heyl A."/>
            <person name="Rumpler F."/>
            <person name="Villalobos L.I.A.C."/>
            <person name="Clay J.M."/>
            <person name="Skokan R."/>
            <person name="Toyoda A."/>
            <person name="Suzuki Y."/>
            <person name="Kagoshima H."/>
            <person name="Schijlen E."/>
            <person name="Tajeshwar N."/>
            <person name="Catarino B."/>
            <person name="Hetherington A.J."/>
            <person name="Saltykova A."/>
            <person name="Bonnot C."/>
            <person name="Breuninger H."/>
            <person name="Symeonidi A."/>
            <person name="Radhakrishnan G.V."/>
            <person name="Van Nieuwerburgh F."/>
            <person name="Deforce D."/>
            <person name="Chang C."/>
            <person name="Karol K.G."/>
            <person name="Hedrich R."/>
            <person name="Ulvskov P."/>
            <person name="Glockner G."/>
            <person name="Delwiche C.F."/>
            <person name="Petrasek J."/>
            <person name="Van de Peer Y."/>
            <person name="Friml J."/>
            <person name="Beilby M."/>
            <person name="Dolan L."/>
            <person name="Kohara Y."/>
            <person name="Sugano S."/>
            <person name="Fujiyama A."/>
            <person name="Delaux P.-M."/>
            <person name="Quint M."/>
            <person name="TheiBen G."/>
            <person name="Hagemann M."/>
            <person name="Harholt J."/>
            <person name="Dunand C."/>
            <person name="Zachgo S."/>
            <person name="Langdale J."/>
            <person name="Maumus F."/>
            <person name="Straeten D.V.D."/>
            <person name="Gould S.B."/>
            <person name="Rensing S.A."/>
        </authorList>
    </citation>
    <scope>NUCLEOTIDE SEQUENCE [LARGE SCALE GENOMIC DNA]</scope>
    <source>
        <strain evidence="3 4">S276</strain>
    </source>
</reference>
<dbReference type="PANTHER" id="PTHR43051">
    <property type="entry name" value="POLYNUCLEOTIDE ADENYLYLTRANSFERASE FAMILY PROTEIN"/>
    <property type="match status" value="1"/>
</dbReference>
<feature type="region of interest" description="Disordered" evidence="1">
    <location>
        <begin position="209"/>
        <end position="271"/>
    </location>
</feature>
<feature type="region of interest" description="Disordered" evidence="1">
    <location>
        <begin position="127"/>
        <end position="177"/>
    </location>
</feature>
<dbReference type="Pfam" id="PF12627">
    <property type="entry name" value="PolyA_pol_RNAbd"/>
    <property type="match status" value="1"/>
</dbReference>
<dbReference type="EMBL" id="BFEA01000047">
    <property type="protein sequence ID" value="GBG64215.1"/>
    <property type="molecule type" value="Genomic_DNA"/>
</dbReference>
<dbReference type="Gramene" id="GBG64215">
    <property type="protein sequence ID" value="GBG64215"/>
    <property type="gene ID" value="CBR_g40915"/>
</dbReference>
<proteinExistence type="predicted"/>
<dbReference type="Proteomes" id="UP000265515">
    <property type="component" value="Unassembled WGS sequence"/>
</dbReference>
<evidence type="ECO:0000313" key="4">
    <source>
        <dbReference type="Proteomes" id="UP000265515"/>
    </source>
</evidence>
<evidence type="ECO:0000256" key="1">
    <source>
        <dbReference type="SAM" id="MobiDB-lite"/>
    </source>
</evidence>
<dbReference type="Gene3D" id="1.10.3090.10">
    <property type="entry name" value="cca-adding enzyme, domain 2"/>
    <property type="match status" value="1"/>
</dbReference>
<dbReference type="OrthoDB" id="445712at2759"/>
<dbReference type="STRING" id="69332.A0A388K2G9"/>
<name>A0A388K2G9_CHABU</name>
<evidence type="ECO:0000313" key="3">
    <source>
        <dbReference type="EMBL" id="GBG64215.1"/>
    </source>
</evidence>
<organism evidence="3 4">
    <name type="scientific">Chara braunii</name>
    <name type="common">Braun's stonewort</name>
    <dbReference type="NCBI Taxonomy" id="69332"/>
    <lineage>
        <taxon>Eukaryota</taxon>
        <taxon>Viridiplantae</taxon>
        <taxon>Streptophyta</taxon>
        <taxon>Charophyceae</taxon>
        <taxon>Charales</taxon>
        <taxon>Characeae</taxon>
        <taxon>Chara</taxon>
    </lineage>
</organism>
<gene>
    <name evidence="3" type="ORF">CBR_g40915</name>
</gene>
<comment type="caution">
    <text evidence="3">The sequence shown here is derived from an EMBL/GenBank/DDBJ whole genome shotgun (WGS) entry which is preliminary data.</text>
</comment>